<gene>
    <name evidence="1" type="ORF">CEXT_97291</name>
</gene>
<comment type="caution">
    <text evidence="1">The sequence shown here is derived from an EMBL/GenBank/DDBJ whole genome shotgun (WGS) entry which is preliminary data.</text>
</comment>
<accession>A0AAV4NG13</accession>
<dbReference type="EMBL" id="BPLR01003332">
    <property type="protein sequence ID" value="GIX83423.1"/>
    <property type="molecule type" value="Genomic_DNA"/>
</dbReference>
<name>A0AAV4NG13_CAEEX</name>
<evidence type="ECO:0000313" key="2">
    <source>
        <dbReference type="Proteomes" id="UP001054945"/>
    </source>
</evidence>
<sequence length="115" mass="13516">MPKRTLIRYDQKELSHQISSWLLALSLQVSILSETCQGLWDQFTVINHDIFLVGVQFPVRLDTNFFSVRQPKYDGNLRFLYKIQEDKIEREDMAVSFQSCQGQRCQVEAQKDLLC</sequence>
<dbReference type="Proteomes" id="UP001054945">
    <property type="component" value="Unassembled WGS sequence"/>
</dbReference>
<evidence type="ECO:0000313" key="1">
    <source>
        <dbReference type="EMBL" id="GIX83423.1"/>
    </source>
</evidence>
<protein>
    <submittedName>
        <fullName evidence="1">Uncharacterized protein</fullName>
    </submittedName>
</protein>
<reference evidence="1 2" key="1">
    <citation type="submission" date="2021-06" db="EMBL/GenBank/DDBJ databases">
        <title>Caerostris extrusa draft genome.</title>
        <authorList>
            <person name="Kono N."/>
            <person name="Arakawa K."/>
        </authorList>
    </citation>
    <scope>NUCLEOTIDE SEQUENCE [LARGE SCALE GENOMIC DNA]</scope>
</reference>
<keyword evidence="2" id="KW-1185">Reference proteome</keyword>
<dbReference type="AlphaFoldDB" id="A0AAV4NG13"/>
<organism evidence="1 2">
    <name type="scientific">Caerostris extrusa</name>
    <name type="common">Bark spider</name>
    <name type="synonym">Caerostris bankana</name>
    <dbReference type="NCBI Taxonomy" id="172846"/>
    <lineage>
        <taxon>Eukaryota</taxon>
        <taxon>Metazoa</taxon>
        <taxon>Ecdysozoa</taxon>
        <taxon>Arthropoda</taxon>
        <taxon>Chelicerata</taxon>
        <taxon>Arachnida</taxon>
        <taxon>Araneae</taxon>
        <taxon>Araneomorphae</taxon>
        <taxon>Entelegynae</taxon>
        <taxon>Araneoidea</taxon>
        <taxon>Araneidae</taxon>
        <taxon>Caerostris</taxon>
    </lineage>
</organism>
<proteinExistence type="predicted"/>